<name>A0A9J7BUM3_9BACT</name>
<evidence type="ECO:0000313" key="2">
    <source>
        <dbReference type="Proteomes" id="UP001059380"/>
    </source>
</evidence>
<sequence>MNCVEMSLAIRERARALRDADQGLTIGQLADAGELLVVLARIVEGKDVERAFGRPGDWGYSHPIGRALAAREDSEREAAKR</sequence>
<evidence type="ECO:0000313" key="1">
    <source>
        <dbReference type="EMBL" id="UWZ84622.1"/>
    </source>
</evidence>
<dbReference type="Proteomes" id="UP001059380">
    <property type="component" value="Chromosome"/>
</dbReference>
<protein>
    <submittedName>
        <fullName evidence="1">Uncharacterized protein</fullName>
    </submittedName>
</protein>
<gene>
    <name evidence="1" type="ORF">MOP44_01505</name>
</gene>
<dbReference type="KEGG" id="orp:MOP44_01505"/>
<organism evidence="1 2">
    <name type="scientific">Occallatibacter riparius</name>
    <dbReference type="NCBI Taxonomy" id="1002689"/>
    <lineage>
        <taxon>Bacteria</taxon>
        <taxon>Pseudomonadati</taxon>
        <taxon>Acidobacteriota</taxon>
        <taxon>Terriglobia</taxon>
        <taxon>Terriglobales</taxon>
        <taxon>Acidobacteriaceae</taxon>
        <taxon>Occallatibacter</taxon>
    </lineage>
</organism>
<keyword evidence="2" id="KW-1185">Reference proteome</keyword>
<dbReference type="EMBL" id="CP093313">
    <property type="protein sequence ID" value="UWZ84622.1"/>
    <property type="molecule type" value="Genomic_DNA"/>
</dbReference>
<accession>A0A9J7BUM3</accession>
<dbReference type="RefSeq" id="WP_260794128.1">
    <property type="nucleotide sequence ID" value="NZ_CP093313.1"/>
</dbReference>
<reference evidence="1" key="1">
    <citation type="submission" date="2021-04" db="EMBL/GenBank/DDBJ databases">
        <title>Phylogenetic analysis of Acidobacteriaceae.</title>
        <authorList>
            <person name="Qiu L."/>
            <person name="Zhang Q."/>
        </authorList>
    </citation>
    <scope>NUCLEOTIDE SEQUENCE</scope>
    <source>
        <strain evidence="1">DSM 25168</strain>
    </source>
</reference>
<proteinExistence type="predicted"/>
<dbReference type="AlphaFoldDB" id="A0A9J7BUM3"/>